<accession>A0A7M2RJK8</accession>
<dbReference type="KEGG" id="bliq:INP51_00670"/>
<evidence type="ECO:0000256" key="1">
    <source>
        <dbReference type="SAM" id="Phobius"/>
    </source>
</evidence>
<sequence>MVKRLIRMEIYQLVHSRMFYFMLFICCTMTLLFTSDEYLLEPIVQNTPNNLMGVFMNQMADVGVALIIITGCYSAYLFSEQFKQRTINLKIVCGYSRIAIYLVQCLKTFLVVGFLICFSAVVGCFKYGVENFVHAICGDAGYFFRTIIFTFFLAFSIVSFCLVFSVAFQDTTKTLIMSFIFLFISCYIMSAVVSNMLTTEDISSAYEISKGAVLKFYPPYLWRWSLNPGLNISHLITTICISLFWGIGAVGIGCCVFKRKEIK</sequence>
<evidence type="ECO:0000313" key="2">
    <source>
        <dbReference type="EMBL" id="QOV19532.1"/>
    </source>
</evidence>
<keyword evidence="1" id="KW-0812">Transmembrane</keyword>
<evidence type="ECO:0008006" key="4">
    <source>
        <dbReference type="Google" id="ProtNLM"/>
    </source>
</evidence>
<dbReference type="RefSeq" id="WP_193735852.1">
    <property type="nucleotide sequence ID" value="NZ_CP063304.1"/>
</dbReference>
<dbReference type="EMBL" id="CP063304">
    <property type="protein sequence ID" value="QOV19532.1"/>
    <property type="molecule type" value="Genomic_DNA"/>
</dbReference>
<name>A0A7M2RJK8_9FIRM</name>
<feature type="transmembrane region" description="Helical" evidence="1">
    <location>
        <begin position="175"/>
        <end position="197"/>
    </location>
</feature>
<keyword evidence="1" id="KW-0472">Membrane</keyword>
<feature type="transmembrane region" description="Helical" evidence="1">
    <location>
        <begin position="142"/>
        <end position="168"/>
    </location>
</feature>
<feature type="transmembrane region" description="Helical" evidence="1">
    <location>
        <begin position="98"/>
        <end position="122"/>
    </location>
</feature>
<protein>
    <recommendedName>
        <fullName evidence="4">ABC-2 family transporter protein</fullName>
    </recommendedName>
</protein>
<proteinExistence type="predicted"/>
<feature type="transmembrane region" description="Helical" evidence="1">
    <location>
        <begin position="20"/>
        <end position="40"/>
    </location>
</feature>
<dbReference type="AlphaFoldDB" id="A0A7M2RJK8"/>
<keyword evidence="1" id="KW-1133">Transmembrane helix</keyword>
<evidence type="ECO:0000313" key="3">
    <source>
        <dbReference type="Proteomes" id="UP000593601"/>
    </source>
</evidence>
<organism evidence="2 3">
    <name type="scientific">Blautia liquoris</name>
    <dbReference type="NCBI Taxonomy" id="2779518"/>
    <lineage>
        <taxon>Bacteria</taxon>
        <taxon>Bacillati</taxon>
        <taxon>Bacillota</taxon>
        <taxon>Clostridia</taxon>
        <taxon>Lachnospirales</taxon>
        <taxon>Lachnospiraceae</taxon>
        <taxon>Blautia</taxon>
    </lineage>
</organism>
<keyword evidence="3" id="KW-1185">Reference proteome</keyword>
<gene>
    <name evidence="2" type="ORF">INP51_00670</name>
</gene>
<feature type="transmembrane region" description="Helical" evidence="1">
    <location>
        <begin position="60"/>
        <end position="78"/>
    </location>
</feature>
<reference evidence="2 3" key="1">
    <citation type="submission" date="2020-10" db="EMBL/GenBank/DDBJ databases">
        <title>Blautia liquoris sp.nov., isolated from the mud in a fermentation cellar used for the production of Chinese strong-flavoured liquor.</title>
        <authorList>
            <person name="Lu L."/>
        </authorList>
    </citation>
    <scope>NUCLEOTIDE SEQUENCE [LARGE SCALE GENOMIC DNA]</scope>
    <source>
        <strain evidence="2 3">LZLJ-3</strain>
    </source>
</reference>
<feature type="transmembrane region" description="Helical" evidence="1">
    <location>
        <begin position="232"/>
        <end position="257"/>
    </location>
</feature>
<dbReference type="Proteomes" id="UP000593601">
    <property type="component" value="Chromosome"/>
</dbReference>